<protein>
    <submittedName>
        <fullName evidence="1">Platelet-activating factor acetylhydrolase 2</fullName>
    </submittedName>
</protein>
<dbReference type="InterPro" id="IPR029058">
    <property type="entry name" value="AB_hydrolase_fold"/>
</dbReference>
<dbReference type="Pfam" id="PF03403">
    <property type="entry name" value="PAF-AH_p_II"/>
    <property type="match status" value="1"/>
</dbReference>
<name>A0A1V9XFA6_9ACAR</name>
<comment type="caution">
    <text evidence="1">The sequence shown here is derived from an EMBL/GenBank/DDBJ whole genome shotgun (WGS) entry which is preliminary data.</text>
</comment>
<dbReference type="GO" id="GO:0016787">
    <property type="term" value="F:hydrolase activity"/>
    <property type="evidence" value="ECO:0007669"/>
    <property type="project" value="UniProtKB-KW"/>
</dbReference>
<dbReference type="EMBL" id="MNPL01012541">
    <property type="protein sequence ID" value="OQR72083.1"/>
    <property type="molecule type" value="Genomic_DNA"/>
</dbReference>
<gene>
    <name evidence="1" type="ORF">BIW11_03844</name>
</gene>
<proteinExistence type="predicted"/>
<organism evidence="1 2">
    <name type="scientific">Tropilaelaps mercedesae</name>
    <dbReference type="NCBI Taxonomy" id="418985"/>
    <lineage>
        <taxon>Eukaryota</taxon>
        <taxon>Metazoa</taxon>
        <taxon>Ecdysozoa</taxon>
        <taxon>Arthropoda</taxon>
        <taxon>Chelicerata</taxon>
        <taxon>Arachnida</taxon>
        <taxon>Acari</taxon>
        <taxon>Parasitiformes</taxon>
        <taxon>Mesostigmata</taxon>
        <taxon>Gamasina</taxon>
        <taxon>Dermanyssoidea</taxon>
        <taxon>Laelapidae</taxon>
        <taxon>Tropilaelaps</taxon>
    </lineage>
</organism>
<evidence type="ECO:0000313" key="2">
    <source>
        <dbReference type="Proteomes" id="UP000192247"/>
    </source>
</evidence>
<dbReference type="InParanoid" id="A0A1V9XFA6"/>
<accession>A0A1V9XFA6</accession>
<keyword evidence="1" id="KW-0378">Hydrolase</keyword>
<evidence type="ECO:0000313" key="1">
    <source>
        <dbReference type="EMBL" id="OQR72083.1"/>
    </source>
</evidence>
<dbReference type="Gene3D" id="3.40.50.1820">
    <property type="entry name" value="alpha/beta hydrolase"/>
    <property type="match status" value="1"/>
</dbReference>
<dbReference type="AlphaFoldDB" id="A0A1V9XFA6"/>
<sequence>MEGQVGSVDVLNGVTRDRGVLFRIFYPCDERAHIADDPARRTTWLPQPNGKYSDGYAKVHGNFAYIAHK</sequence>
<dbReference type="Proteomes" id="UP000192247">
    <property type="component" value="Unassembled WGS sequence"/>
</dbReference>
<keyword evidence="2" id="KW-1185">Reference proteome</keyword>
<reference evidence="1 2" key="1">
    <citation type="journal article" date="2017" name="Gigascience">
        <title>Draft genome of the honey bee ectoparasitic mite, Tropilaelaps mercedesae, is shaped by the parasitic life history.</title>
        <authorList>
            <person name="Dong X."/>
            <person name="Armstrong S.D."/>
            <person name="Xia D."/>
            <person name="Makepeace B.L."/>
            <person name="Darby A.C."/>
            <person name="Kadowaki T."/>
        </authorList>
    </citation>
    <scope>NUCLEOTIDE SEQUENCE [LARGE SCALE GENOMIC DNA]</scope>
    <source>
        <strain evidence="1">Wuxi-XJTLU</strain>
    </source>
</reference>